<evidence type="ECO:0000259" key="8">
    <source>
        <dbReference type="SMART" id="SM01383"/>
    </source>
</evidence>
<evidence type="ECO:0000256" key="7">
    <source>
        <dbReference type="SAM" id="MobiDB-lite"/>
    </source>
</evidence>
<evidence type="ECO:0000256" key="2">
    <source>
        <dbReference type="ARBA" id="ARBA00005636"/>
    </source>
</evidence>
<keyword evidence="5" id="KW-0687">Ribonucleoprotein</keyword>
<gene>
    <name evidence="9" type="ORF">MIMGU_mgv1a011898mg</name>
</gene>
<protein>
    <recommendedName>
        <fullName evidence="6">60S ribosomal protein L2, mitochondrial</fullName>
    </recommendedName>
</protein>
<dbReference type="InterPro" id="IPR002171">
    <property type="entry name" value="Ribosomal_uL2"/>
</dbReference>
<dbReference type="OrthoDB" id="10267824at2759"/>
<evidence type="ECO:0000313" key="10">
    <source>
        <dbReference type="Proteomes" id="UP000030748"/>
    </source>
</evidence>
<dbReference type="PANTHER" id="PTHR13691:SF44">
    <property type="entry name" value="LARGE RIBOSOMAL SUBUNIT PROTEIN UL2MZ-RELATED"/>
    <property type="match status" value="1"/>
</dbReference>
<dbReference type="Gene3D" id="2.40.50.140">
    <property type="entry name" value="Nucleic acid-binding proteins"/>
    <property type="match status" value="1"/>
</dbReference>
<dbReference type="AlphaFoldDB" id="A0A022R9F0"/>
<dbReference type="GO" id="GO:0005762">
    <property type="term" value="C:mitochondrial large ribosomal subunit"/>
    <property type="evidence" value="ECO:0000318"/>
    <property type="project" value="GO_Central"/>
</dbReference>
<dbReference type="GO" id="GO:0003735">
    <property type="term" value="F:structural constituent of ribosome"/>
    <property type="evidence" value="ECO:0000318"/>
    <property type="project" value="GO_Central"/>
</dbReference>
<keyword evidence="4" id="KW-0496">Mitochondrion</keyword>
<dbReference type="SUPFAM" id="SSF50249">
    <property type="entry name" value="Nucleic acid-binding proteins"/>
    <property type="match status" value="1"/>
</dbReference>
<evidence type="ECO:0000313" key="9">
    <source>
        <dbReference type="EMBL" id="EYU36639.1"/>
    </source>
</evidence>
<evidence type="ECO:0000256" key="5">
    <source>
        <dbReference type="ARBA" id="ARBA00023274"/>
    </source>
</evidence>
<accession>A0A022R9F0</accession>
<dbReference type="eggNOG" id="KOG0438">
    <property type="taxonomic scope" value="Eukaryota"/>
</dbReference>
<comment type="similarity">
    <text evidence="2">Belongs to the universal ribosomal protein uL2 family.</text>
</comment>
<dbReference type="KEGG" id="egt:105959469"/>
<evidence type="ECO:0000256" key="4">
    <source>
        <dbReference type="ARBA" id="ARBA00023128"/>
    </source>
</evidence>
<feature type="region of interest" description="Disordered" evidence="7">
    <location>
        <begin position="104"/>
        <end position="124"/>
    </location>
</feature>
<dbReference type="GO" id="GO:0032543">
    <property type="term" value="P:mitochondrial translation"/>
    <property type="evidence" value="ECO:0000318"/>
    <property type="project" value="GO_Central"/>
</dbReference>
<dbReference type="STRING" id="4155.A0A022R9F0"/>
<dbReference type="Proteomes" id="UP000030748">
    <property type="component" value="Unassembled WGS sequence"/>
</dbReference>
<organism evidence="9 10">
    <name type="scientific">Erythranthe guttata</name>
    <name type="common">Yellow monkey flower</name>
    <name type="synonym">Mimulus guttatus</name>
    <dbReference type="NCBI Taxonomy" id="4155"/>
    <lineage>
        <taxon>Eukaryota</taxon>
        <taxon>Viridiplantae</taxon>
        <taxon>Streptophyta</taxon>
        <taxon>Embryophyta</taxon>
        <taxon>Tracheophyta</taxon>
        <taxon>Spermatophyta</taxon>
        <taxon>Magnoliopsida</taxon>
        <taxon>eudicotyledons</taxon>
        <taxon>Gunneridae</taxon>
        <taxon>Pentapetalae</taxon>
        <taxon>asterids</taxon>
        <taxon>lamiids</taxon>
        <taxon>Lamiales</taxon>
        <taxon>Phrymaceae</taxon>
        <taxon>Erythranthe</taxon>
    </lineage>
</organism>
<name>A0A022R9F0_ERYGU</name>
<evidence type="ECO:0000256" key="6">
    <source>
        <dbReference type="ARBA" id="ARBA00078513"/>
    </source>
</evidence>
<dbReference type="FunFam" id="2.40.50.140:FF:000254">
    <property type="entry name" value="Ribosomal protein L2 mitochondrion"/>
    <property type="match status" value="1"/>
</dbReference>
<dbReference type="GO" id="GO:0003723">
    <property type="term" value="F:RNA binding"/>
    <property type="evidence" value="ECO:0000318"/>
    <property type="project" value="GO_Central"/>
</dbReference>
<comment type="subcellular location">
    <subcellularLocation>
        <location evidence="1">Mitochondrion</location>
    </subcellularLocation>
</comment>
<dbReference type="Pfam" id="PF00181">
    <property type="entry name" value="Ribosomal_L2_N"/>
    <property type="match status" value="1"/>
</dbReference>
<keyword evidence="3" id="KW-0689">Ribosomal protein</keyword>
<feature type="domain" description="Large ribosomal subunit protein uL2 RNA-binding" evidence="8">
    <location>
        <begin position="19"/>
        <end position="95"/>
    </location>
</feature>
<dbReference type="PhylomeDB" id="A0A022R9F0"/>
<proteinExistence type="inferred from homology"/>
<dbReference type="InterPro" id="IPR022666">
    <property type="entry name" value="Ribosomal_uL2_RNA-bd_dom"/>
</dbReference>
<dbReference type="SMART" id="SM01383">
    <property type="entry name" value="Ribosomal_L2"/>
    <property type="match status" value="1"/>
</dbReference>
<dbReference type="PANTHER" id="PTHR13691">
    <property type="entry name" value="RIBOSOMAL PROTEIN L2"/>
    <property type="match status" value="1"/>
</dbReference>
<keyword evidence="10" id="KW-1185">Reference proteome</keyword>
<dbReference type="OMA" id="LWANRSK"/>
<feature type="compositionally biased region" description="Polar residues" evidence="7">
    <location>
        <begin position="111"/>
        <end position="120"/>
    </location>
</feature>
<dbReference type="InterPro" id="IPR012340">
    <property type="entry name" value="NA-bd_OB-fold"/>
</dbReference>
<evidence type="ECO:0000256" key="3">
    <source>
        <dbReference type="ARBA" id="ARBA00022980"/>
    </source>
</evidence>
<reference evidence="9 10" key="1">
    <citation type="journal article" date="2013" name="Proc. Natl. Acad. Sci. U.S.A.">
        <title>Fine-scale variation in meiotic recombination in Mimulus inferred from population shotgun sequencing.</title>
        <authorList>
            <person name="Hellsten U."/>
            <person name="Wright K.M."/>
            <person name="Jenkins J."/>
            <person name="Shu S."/>
            <person name="Yuan Y."/>
            <person name="Wessler S.R."/>
            <person name="Schmutz J."/>
            <person name="Willis J.H."/>
            <person name="Rokhsar D.S."/>
        </authorList>
    </citation>
    <scope>NUCLEOTIDE SEQUENCE [LARGE SCALE GENOMIC DNA]</scope>
    <source>
        <strain evidence="10">cv. DUN x IM62</strain>
    </source>
</reference>
<evidence type="ECO:0000256" key="1">
    <source>
        <dbReference type="ARBA" id="ARBA00004173"/>
    </source>
</evidence>
<sequence>MAWKGALRQLASSSAKSAGRNSSGRITIFHRGGGAKRLQRTIDLNRSTAAMGIVERIEYDPNRSSRIALVRWEGGIHHKRKGFKEEPDFPARLESTTTTATIRGGPFAFSSLPTNRSPPSDWSKKTTVKDVLTSAFSSPKAKGESFGNFPRIAVAGAKAPFFVFRKREEIMREKDRGENTTGTFSLSEIQKWRSDSTVWAHRMKRQAALSWPSFVKREEILANQSKKKPITDKALQSKPDRANVTYIIASHQMEAGKMVMNWSKPSE</sequence>
<dbReference type="EMBL" id="KI630592">
    <property type="protein sequence ID" value="EYU36639.1"/>
    <property type="molecule type" value="Genomic_DNA"/>
</dbReference>